<name>A0A8S3VA40_MYTED</name>
<dbReference type="Proteomes" id="UP000683360">
    <property type="component" value="Unassembled WGS sequence"/>
</dbReference>
<sequence>MSTKLKGTRSGHRSALTRLLRRFDDVKSNEEFDRDELSTILDLIIDKQRYLSDLNTQIISELSEEELEAEISDSDEYSITLETKIRKMRKFLEPTARTSYSLPVTDSSLNPLAQSFDVNRNQTASFNSQLIGGLKKIQIFQDFPPDPPIKRHEPML</sequence>
<dbReference type="EMBL" id="CAJPWZ010003097">
    <property type="protein sequence ID" value="CAG2251730.1"/>
    <property type="molecule type" value="Genomic_DNA"/>
</dbReference>
<evidence type="ECO:0000313" key="1">
    <source>
        <dbReference type="EMBL" id="CAG2251730.1"/>
    </source>
</evidence>
<comment type="caution">
    <text evidence="1">The sequence shown here is derived from an EMBL/GenBank/DDBJ whole genome shotgun (WGS) entry which is preliminary data.</text>
</comment>
<gene>
    <name evidence="1" type="ORF">MEDL_63372</name>
</gene>
<evidence type="ECO:0000313" key="2">
    <source>
        <dbReference type="Proteomes" id="UP000683360"/>
    </source>
</evidence>
<reference evidence="1" key="1">
    <citation type="submission" date="2021-03" db="EMBL/GenBank/DDBJ databases">
        <authorList>
            <person name="Bekaert M."/>
        </authorList>
    </citation>
    <scope>NUCLEOTIDE SEQUENCE</scope>
</reference>
<proteinExistence type="predicted"/>
<protein>
    <submittedName>
        <fullName evidence="1">Uncharacterized protein</fullName>
    </submittedName>
</protein>
<keyword evidence="2" id="KW-1185">Reference proteome</keyword>
<dbReference type="AlphaFoldDB" id="A0A8S3VA40"/>
<accession>A0A8S3VA40</accession>
<organism evidence="1 2">
    <name type="scientific">Mytilus edulis</name>
    <name type="common">Blue mussel</name>
    <dbReference type="NCBI Taxonomy" id="6550"/>
    <lineage>
        <taxon>Eukaryota</taxon>
        <taxon>Metazoa</taxon>
        <taxon>Spiralia</taxon>
        <taxon>Lophotrochozoa</taxon>
        <taxon>Mollusca</taxon>
        <taxon>Bivalvia</taxon>
        <taxon>Autobranchia</taxon>
        <taxon>Pteriomorphia</taxon>
        <taxon>Mytilida</taxon>
        <taxon>Mytiloidea</taxon>
        <taxon>Mytilidae</taxon>
        <taxon>Mytilinae</taxon>
        <taxon>Mytilus</taxon>
    </lineage>
</organism>
<dbReference type="OrthoDB" id="6197928at2759"/>